<dbReference type="AlphaFoldDB" id="A0A1M7RW44"/>
<dbReference type="STRING" id="1121455.SAMN02745728_00252"/>
<evidence type="ECO:0000313" key="2">
    <source>
        <dbReference type="Proteomes" id="UP000186469"/>
    </source>
</evidence>
<organism evidence="1 2">
    <name type="scientific">Desulfovibrio litoralis DSM 11393</name>
    <dbReference type="NCBI Taxonomy" id="1121455"/>
    <lineage>
        <taxon>Bacteria</taxon>
        <taxon>Pseudomonadati</taxon>
        <taxon>Thermodesulfobacteriota</taxon>
        <taxon>Desulfovibrionia</taxon>
        <taxon>Desulfovibrionales</taxon>
        <taxon>Desulfovibrionaceae</taxon>
        <taxon>Desulfovibrio</taxon>
    </lineage>
</organism>
<gene>
    <name evidence="1" type="ORF">SAMN02745728_00252</name>
</gene>
<dbReference type="RefSeq" id="WP_072695684.1">
    <property type="nucleotide sequence ID" value="NZ_FRDI01000002.1"/>
</dbReference>
<evidence type="ECO:0008006" key="3">
    <source>
        <dbReference type="Google" id="ProtNLM"/>
    </source>
</evidence>
<accession>A0A1M7RW44</accession>
<dbReference type="OrthoDB" id="9801073at2"/>
<protein>
    <recommendedName>
        <fullName evidence="3">Conjugal transfer protein TraB</fullName>
    </recommendedName>
</protein>
<dbReference type="EMBL" id="FRDI01000002">
    <property type="protein sequence ID" value="SHN50493.1"/>
    <property type="molecule type" value="Genomic_DNA"/>
</dbReference>
<proteinExistence type="predicted"/>
<dbReference type="Proteomes" id="UP000186469">
    <property type="component" value="Unassembled WGS sequence"/>
</dbReference>
<name>A0A1M7RW44_9BACT</name>
<sequence length="71" mass="8010">MDKLEKEVIQVTKELVVKFIEAGRVSPANFNEVFRQTYSVVSDTILHSTKDNSLKNDAKVKADSSNETHTK</sequence>
<keyword evidence="2" id="KW-1185">Reference proteome</keyword>
<evidence type="ECO:0000313" key="1">
    <source>
        <dbReference type="EMBL" id="SHN50493.1"/>
    </source>
</evidence>
<reference evidence="1 2" key="1">
    <citation type="submission" date="2016-12" db="EMBL/GenBank/DDBJ databases">
        <authorList>
            <person name="Song W.-J."/>
            <person name="Kurnit D.M."/>
        </authorList>
    </citation>
    <scope>NUCLEOTIDE SEQUENCE [LARGE SCALE GENOMIC DNA]</scope>
    <source>
        <strain evidence="1 2">DSM 11393</strain>
    </source>
</reference>